<proteinExistence type="predicted"/>
<dbReference type="Proteomes" id="UP000199041">
    <property type="component" value="Unassembled WGS sequence"/>
</dbReference>
<sequence length="1082" mass="123284">MMFIDNRYISRFIMIKRLLMIFGLLAGVLGVSAQGIKTKTKGWEITYKPLVAVSLKDTLIGKHPADESLESAAALQKEAKDLIVILDVTSSDIRLMTKQRDKTIYLVNKTNDSAFVQHNEHEFHYTPLRVQEDKEDNKILFTKESKNILGYRCYKAFIKTKEEQFSQINIWYTKKLPNAYWPEMAFLKGVPGCVMQIEFTNGQQSAGIIAQNIASKKWTADYFLPATNNNGITNAKKLHRIHGNCDGGSAFQFGFARITKKDTLFQKKINDKVETSSLNSAVEAPPEPGIEKIQSFYIDTMGKRAFDEIIEGAFSDRSHLDASELPAQNDTDLLPKDIVLVRKGQHYGMLTAEGDWILKPEYDSIDTRMRKYWVLKRAGKESLYSKEGLLLPFQFEKVWRMDDNFYNVLQNGRWGVYDRKRKALTVPAIYEDMDFCYGCEVGGDYCFAEKNGKWGVIDFNNKVLLPFEYDHEHWNMRSDNWVTCLYKNGQQLIINLKTGSEKVCPPERATQTDSTQLAQGFVSVRKGDKYGLLNPKGRQILPYEYDFIRYDAARPGTYYLPAPYVQINKNGKWGVADTTGKILIAPVYTSGISLELGEYFICEKKKGEGYSEVLLDKTGKRVLDSDYDKIDLSYTYNDSVPYFELSQKDLYGLYNPATKVLIEPKFSQIDGFLFNIQQRNSVKVAVNDTQGLMDIHSGKMIVPAVFNKIYAQDSMDQALFIVGKESKLGLYSAQKKQLVIPLKYSNLSFTGEDHVLEVNDDNKYGLITSGGKVLVPSRYFEIRTLQKGFYLLTQQDSAYYNTFSFYDRKNSLMRKAPDSTIAIYNDRLAIIKDNGFAKLWRPLENKVIVGDYASGGWPEQIGYFAEGLAVAYKKGRAGVIDTSGKVVIPFNYDGLTSFQNGYALILSDKVGQDNPDFDQNTRDFLNGYKHYGFIDSTGKVVVPAKYDLQWNSSLDEYFNEDYLVLFNGNQWDEAPKMGLAAKNGDIIIAPLYNKVILQQNGPDYVVEKDKKFGLLNEKGQVILPTQFDNISLQENPVYQLKYKISFPVLAEKDGVWQYYNRDGKVIADIKTEKMIPFNPGIY</sequence>
<evidence type="ECO:0000313" key="2">
    <source>
        <dbReference type="Proteomes" id="UP000199041"/>
    </source>
</evidence>
<dbReference type="AlphaFoldDB" id="A0A1H3ZH23"/>
<protein>
    <submittedName>
        <fullName evidence="1">GLPGLI family protein</fullName>
    </submittedName>
</protein>
<dbReference type="EMBL" id="FNQY01000011">
    <property type="protein sequence ID" value="SEA22957.1"/>
    <property type="molecule type" value="Genomic_DNA"/>
</dbReference>
<dbReference type="PANTHER" id="PTHR37841:SF1">
    <property type="entry name" value="DUF3298 DOMAIN-CONTAINING PROTEIN"/>
    <property type="match status" value="1"/>
</dbReference>
<name>A0A1H3ZH23_9BACT</name>
<organism evidence="1 2">
    <name type="scientific">Arachidicoccus rhizosphaerae</name>
    <dbReference type="NCBI Taxonomy" id="551991"/>
    <lineage>
        <taxon>Bacteria</taxon>
        <taxon>Pseudomonadati</taxon>
        <taxon>Bacteroidota</taxon>
        <taxon>Chitinophagia</taxon>
        <taxon>Chitinophagales</taxon>
        <taxon>Chitinophagaceae</taxon>
        <taxon>Arachidicoccus</taxon>
    </lineage>
</organism>
<gene>
    <name evidence="1" type="ORF">SAMN05192529_11124</name>
</gene>
<reference evidence="1 2" key="1">
    <citation type="submission" date="2016-10" db="EMBL/GenBank/DDBJ databases">
        <authorList>
            <person name="de Groot N.N."/>
        </authorList>
    </citation>
    <scope>NUCLEOTIDE SEQUENCE [LARGE SCALE GENOMIC DNA]</scope>
    <source>
        <strain evidence="1 2">Vu-144</strain>
    </source>
</reference>
<dbReference type="PANTHER" id="PTHR37841">
    <property type="entry name" value="GLR2918 PROTEIN"/>
    <property type="match status" value="1"/>
</dbReference>
<evidence type="ECO:0000313" key="1">
    <source>
        <dbReference type="EMBL" id="SEA22957.1"/>
    </source>
</evidence>
<dbReference type="Pfam" id="PF14903">
    <property type="entry name" value="WG_beta_rep"/>
    <property type="match status" value="6"/>
</dbReference>
<keyword evidence="2" id="KW-1185">Reference proteome</keyword>
<dbReference type="STRING" id="551991.SAMN05192529_11124"/>
<accession>A0A1H3ZH23</accession>
<dbReference type="InterPro" id="IPR032774">
    <property type="entry name" value="WG_beta_rep"/>
</dbReference>
<dbReference type="OrthoDB" id="5464673at2"/>